<keyword evidence="3" id="KW-1185">Reference proteome</keyword>
<gene>
    <name evidence="2" type="ORF">OHJ16_12175</name>
</gene>
<accession>A0ABT4IAN9</accession>
<evidence type="ECO:0000256" key="1">
    <source>
        <dbReference type="SAM" id="MobiDB-lite"/>
    </source>
</evidence>
<comment type="caution">
    <text evidence="2">The sequence shown here is derived from an EMBL/GenBank/DDBJ whole genome shotgun (WGS) entry which is preliminary data.</text>
</comment>
<feature type="compositionally biased region" description="Polar residues" evidence="1">
    <location>
        <begin position="1"/>
        <end position="11"/>
    </location>
</feature>
<evidence type="ECO:0000313" key="2">
    <source>
        <dbReference type="EMBL" id="MCZ0858797.1"/>
    </source>
</evidence>
<dbReference type="Proteomes" id="UP001072034">
    <property type="component" value="Unassembled WGS sequence"/>
</dbReference>
<proteinExistence type="predicted"/>
<dbReference type="RefSeq" id="WP_268918123.1">
    <property type="nucleotide sequence ID" value="NZ_JAPTMY010000030.1"/>
</dbReference>
<protein>
    <submittedName>
        <fullName evidence="2">Uncharacterized protein</fullName>
    </submittedName>
</protein>
<name>A0ABT4IAN9_9ACTO</name>
<sequence>MTRTAVSQQAPAHQEASREGRIPVDWENVDIAVLYDIFYEQGTALKGMYVSFAYRAQEAGDDGGMRFWDEQVIALDRERRAVGVNDRTAMVEHMGRWERTRRQLDQAQRAASYPTAA</sequence>
<organism evidence="2 3">
    <name type="scientific">Actinomyces israelii</name>
    <dbReference type="NCBI Taxonomy" id="1659"/>
    <lineage>
        <taxon>Bacteria</taxon>
        <taxon>Bacillati</taxon>
        <taxon>Actinomycetota</taxon>
        <taxon>Actinomycetes</taxon>
        <taxon>Actinomycetales</taxon>
        <taxon>Actinomycetaceae</taxon>
        <taxon>Actinomyces</taxon>
    </lineage>
</organism>
<dbReference type="EMBL" id="JAPTMY010000030">
    <property type="protein sequence ID" value="MCZ0858797.1"/>
    <property type="molecule type" value="Genomic_DNA"/>
</dbReference>
<evidence type="ECO:0000313" key="3">
    <source>
        <dbReference type="Proteomes" id="UP001072034"/>
    </source>
</evidence>
<feature type="region of interest" description="Disordered" evidence="1">
    <location>
        <begin position="1"/>
        <end position="21"/>
    </location>
</feature>
<reference evidence="2" key="1">
    <citation type="submission" date="2022-10" db="EMBL/GenBank/DDBJ databases">
        <title>Genome sequence of Actinomyces israelii ATCC 10048.</title>
        <authorList>
            <person name="Watt R.M."/>
            <person name="Tong W.M."/>
        </authorList>
    </citation>
    <scope>NUCLEOTIDE SEQUENCE</scope>
    <source>
        <strain evidence="2">ATCC 10048</strain>
    </source>
</reference>